<proteinExistence type="predicted"/>
<evidence type="ECO:0000256" key="1">
    <source>
        <dbReference type="SAM" id="SignalP"/>
    </source>
</evidence>
<evidence type="ECO:0000313" key="3">
    <source>
        <dbReference type="Proteomes" id="UP001176961"/>
    </source>
</evidence>
<feature type="signal peptide" evidence="1">
    <location>
        <begin position="1"/>
        <end position="16"/>
    </location>
</feature>
<keyword evidence="1" id="KW-0732">Signal</keyword>
<feature type="non-terminal residue" evidence="2">
    <location>
        <position position="153"/>
    </location>
</feature>
<comment type="caution">
    <text evidence="2">The sequence shown here is derived from an EMBL/GenBank/DDBJ whole genome shotgun (WGS) entry which is preliminary data.</text>
</comment>
<organism evidence="2 3">
    <name type="scientific">Cylicocyclus nassatus</name>
    <name type="common">Nematode worm</name>
    <dbReference type="NCBI Taxonomy" id="53992"/>
    <lineage>
        <taxon>Eukaryota</taxon>
        <taxon>Metazoa</taxon>
        <taxon>Ecdysozoa</taxon>
        <taxon>Nematoda</taxon>
        <taxon>Chromadorea</taxon>
        <taxon>Rhabditida</taxon>
        <taxon>Rhabditina</taxon>
        <taxon>Rhabditomorpha</taxon>
        <taxon>Strongyloidea</taxon>
        <taxon>Strongylidae</taxon>
        <taxon>Cylicocyclus</taxon>
    </lineage>
</organism>
<name>A0AA36GJA1_CYLNA</name>
<dbReference type="EMBL" id="CATQJL010000001">
    <property type="protein sequence ID" value="CAJ0591621.1"/>
    <property type="molecule type" value="Genomic_DNA"/>
</dbReference>
<evidence type="ECO:0000313" key="2">
    <source>
        <dbReference type="EMBL" id="CAJ0591621.1"/>
    </source>
</evidence>
<reference evidence="2" key="1">
    <citation type="submission" date="2023-07" db="EMBL/GenBank/DDBJ databases">
        <authorList>
            <consortium name="CYATHOMIX"/>
        </authorList>
    </citation>
    <scope>NUCLEOTIDE SEQUENCE</scope>
    <source>
        <strain evidence="2">N/A</strain>
    </source>
</reference>
<accession>A0AA36GJA1</accession>
<protein>
    <submittedName>
        <fullName evidence="2">Uncharacterized protein</fullName>
    </submittedName>
</protein>
<gene>
    <name evidence="2" type="ORF">CYNAS_LOCUS3604</name>
</gene>
<sequence>LHLCFTFSVILCVSAAYDHCHDDNLNHVLRDKLKELLRKRKAKYNCKLEEKAAYDISLYNLNDPENPEDVKKILKFMNERTVAYKAKYFKSREKLYKQMKILGKGRNVGCVHLLNQSKITHDRQNHTILTVAAYIAKYHRYICLIEKTYWWWF</sequence>
<feature type="chain" id="PRO_5041439468" evidence="1">
    <location>
        <begin position="17"/>
        <end position="153"/>
    </location>
</feature>
<dbReference type="Proteomes" id="UP001176961">
    <property type="component" value="Unassembled WGS sequence"/>
</dbReference>
<dbReference type="AlphaFoldDB" id="A0AA36GJA1"/>
<keyword evidence="3" id="KW-1185">Reference proteome</keyword>